<dbReference type="InterPro" id="IPR011008">
    <property type="entry name" value="Dimeric_a/b-barrel"/>
</dbReference>
<evidence type="ECO:0000313" key="2">
    <source>
        <dbReference type="EMBL" id="RKP50484.1"/>
    </source>
</evidence>
<reference evidence="2 3" key="1">
    <citation type="submission" date="2018-10" db="EMBL/GenBank/DDBJ databases">
        <title>Paraburkholderia sp. 7MK8-2, isolated from soil.</title>
        <authorList>
            <person name="Gao Z.-H."/>
            <person name="Qiu L.-H."/>
        </authorList>
    </citation>
    <scope>NUCLEOTIDE SEQUENCE [LARGE SCALE GENOMIC DNA]</scope>
    <source>
        <strain evidence="2 3">7MK8-2</strain>
    </source>
</reference>
<organism evidence="2 3">
    <name type="scientific">Trinickia fusca</name>
    <dbReference type="NCBI Taxonomy" id="2419777"/>
    <lineage>
        <taxon>Bacteria</taxon>
        <taxon>Pseudomonadati</taxon>
        <taxon>Pseudomonadota</taxon>
        <taxon>Betaproteobacteria</taxon>
        <taxon>Burkholderiales</taxon>
        <taxon>Burkholderiaceae</taxon>
        <taxon>Trinickia</taxon>
    </lineage>
</organism>
<proteinExistence type="predicted"/>
<dbReference type="GO" id="GO:0004497">
    <property type="term" value="F:monooxygenase activity"/>
    <property type="evidence" value="ECO:0007669"/>
    <property type="project" value="UniProtKB-KW"/>
</dbReference>
<dbReference type="OrthoDB" id="9812192at2"/>
<dbReference type="PANTHER" id="PTHR33336">
    <property type="entry name" value="QUINOL MONOOXYGENASE YGIN-RELATED"/>
    <property type="match status" value="1"/>
</dbReference>
<protein>
    <submittedName>
        <fullName evidence="2">Antibiotic biosynthesis monooxygenase</fullName>
    </submittedName>
</protein>
<keyword evidence="3" id="KW-1185">Reference proteome</keyword>
<dbReference type="Proteomes" id="UP000280434">
    <property type="component" value="Unassembled WGS sequence"/>
</dbReference>
<accession>A0A494XQS5</accession>
<dbReference type="Pfam" id="PF03992">
    <property type="entry name" value="ABM"/>
    <property type="match status" value="1"/>
</dbReference>
<dbReference type="InterPro" id="IPR050744">
    <property type="entry name" value="AI-2_Isomerase_LsrG"/>
</dbReference>
<sequence length="108" mass="12374">MTNERQQLTLIAHLQAKPGSEEELGRRLLKLVEPSRSEAGCINYDVHRSNDDPAQWVMYENWRSNADLDAHFAQPYLVEFVKDSADLLAKDMDIELLSMHSAHVAPKR</sequence>
<dbReference type="EMBL" id="RBZV01000002">
    <property type="protein sequence ID" value="RKP50484.1"/>
    <property type="molecule type" value="Genomic_DNA"/>
</dbReference>
<dbReference type="Gene3D" id="3.30.70.100">
    <property type="match status" value="1"/>
</dbReference>
<dbReference type="AlphaFoldDB" id="A0A494XQS5"/>
<name>A0A494XQS5_9BURK</name>
<dbReference type="SUPFAM" id="SSF54909">
    <property type="entry name" value="Dimeric alpha+beta barrel"/>
    <property type="match status" value="1"/>
</dbReference>
<comment type="caution">
    <text evidence="2">The sequence shown here is derived from an EMBL/GenBank/DDBJ whole genome shotgun (WGS) entry which is preliminary data.</text>
</comment>
<dbReference type="RefSeq" id="WP_121276292.1">
    <property type="nucleotide sequence ID" value="NZ_RBZV01000002.1"/>
</dbReference>
<evidence type="ECO:0000313" key="3">
    <source>
        <dbReference type="Proteomes" id="UP000280434"/>
    </source>
</evidence>
<keyword evidence="2" id="KW-0560">Oxidoreductase</keyword>
<gene>
    <name evidence="2" type="ORF">D7S89_05095</name>
</gene>
<evidence type="ECO:0000259" key="1">
    <source>
        <dbReference type="PROSITE" id="PS51725"/>
    </source>
</evidence>
<dbReference type="PROSITE" id="PS51725">
    <property type="entry name" value="ABM"/>
    <property type="match status" value="1"/>
</dbReference>
<feature type="domain" description="ABM" evidence="1">
    <location>
        <begin position="8"/>
        <end position="96"/>
    </location>
</feature>
<dbReference type="PANTHER" id="PTHR33336:SF3">
    <property type="entry name" value="ABM DOMAIN-CONTAINING PROTEIN"/>
    <property type="match status" value="1"/>
</dbReference>
<keyword evidence="2" id="KW-0503">Monooxygenase</keyword>
<dbReference type="InterPro" id="IPR007138">
    <property type="entry name" value="ABM_dom"/>
</dbReference>